<comment type="caution">
    <text evidence="2">The sequence shown here is derived from an EMBL/GenBank/DDBJ whole genome shotgun (WGS) entry which is preliminary data.</text>
</comment>
<dbReference type="AlphaFoldDB" id="A0A844AW42"/>
<gene>
    <name evidence="2" type="ORF">GG681_08105</name>
</gene>
<dbReference type="SUPFAM" id="SSF52206">
    <property type="entry name" value="Hypothetical protein MTH538"/>
    <property type="match status" value="1"/>
</dbReference>
<dbReference type="Gene3D" id="3.40.50.9200">
    <property type="entry name" value="Hypothetical protein MTH538"/>
    <property type="match status" value="1"/>
</dbReference>
<dbReference type="Pfam" id="PF08937">
    <property type="entry name" value="ThsB_TIR"/>
    <property type="match status" value="1"/>
</dbReference>
<accession>A0A844AW42</accession>
<organism evidence="2 3">
    <name type="scientific">Tritonibacter aquimaris</name>
    <dbReference type="NCBI Taxonomy" id="2663379"/>
    <lineage>
        <taxon>Bacteria</taxon>
        <taxon>Pseudomonadati</taxon>
        <taxon>Pseudomonadota</taxon>
        <taxon>Alphaproteobacteria</taxon>
        <taxon>Rhodobacterales</taxon>
        <taxon>Paracoccaceae</taxon>
        <taxon>Tritonibacter</taxon>
    </lineage>
</organism>
<dbReference type="InterPro" id="IPR036490">
    <property type="entry name" value="ThsB_TIR-like_sf"/>
</dbReference>
<dbReference type="EMBL" id="WIXK01000003">
    <property type="protein sequence ID" value="MQY42604.1"/>
    <property type="molecule type" value="Genomic_DNA"/>
</dbReference>
<keyword evidence="3" id="KW-1185">Reference proteome</keyword>
<dbReference type="RefSeq" id="WP_153546915.1">
    <property type="nucleotide sequence ID" value="NZ_WIXK01000003.1"/>
</dbReference>
<dbReference type="Proteomes" id="UP000436694">
    <property type="component" value="Unassembled WGS sequence"/>
</dbReference>
<reference evidence="2 3" key="1">
    <citation type="submission" date="2019-10" db="EMBL/GenBank/DDBJ databases">
        <title>Epibacterium sp. nov., isolated from seawater.</title>
        <authorList>
            <person name="Zhang X."/>
            <person name="Li N."/>
        </authorList>
    </citation>
    <scope>NUCLEOTIDE SEQUENCE [LARGE SCALE GENOMIC DNA]</scope>
    <source>
        <strain evidence="2 3">SM1969</strain>
    </source>
</reference>
<proteinExistence type="predicted"/>
<evidence type="ECO:0000259" key="1">
    <source>
        <dbReference type="Pfam" id="PF08937"/>
    </source>
</evidence>
<evidence type="ECO:0000313" key="2">
    <source>
        <dbReference type="EMBL" id="MQY42604.1"/>
    </source>
</evidence>
<dbReference type="InterPro" id="IPR015032">
    <property type="entry name" value="ThsB__TIR-like_domain"/>
</dbReference>
<name>A0A844AW42_9RHOB</name>
<feature type="domain" description="Thoeris protein ThsB TIR-like" evidence="1">
    <location>
        <begin position="9"/>
        <end position="112"/>
    </location>
</feature>
<sequence length="143" mass="16447">MSTHNIHVFISHSWTYSAHYNTLANWIFEQKWSFGQASLNFKDYSVPKDDPIHNATNDAQLQAAIFDKIARSHVVVIPVGMYVNRSKWIKKEIKGAQAYRKPILSVNPWGQERKSSIVMSVSSDHSGWNMDPLVGKIWGLYRQ</sequence>
<evidence type="ECO:0000313" key="3">
    <source>
        <dbReference type="Proteomes" id="UP000436694"/>
    </source>
</evidence>
<protein>
    <submittedName>
        <fullName evidence="2">Nuclease</fullName>
    </submittedName>
</protein>